<dbReference type="GO" id="GO:0016020">
    <property type="term" value="C:membrane"/>
    <property type="evidence" value="ECO:0007669"/>
    <property type="project" value="UniProtKB-SubCell"/>
</dbReference>
<keyword evidence="3 5" id="KW-1133">Transmembrane helix</keyword>
<accession>A0A2S7K8G4</accession>
<evidence type="ECO:0000313" key="7">
    <source>
        <dbReference type="Proteomes" id="UP000239504"/>
    </source>
</evidence>
<dbReference type="PANTHER" id="PTHR30168:SF0">
    <property type="entry name" value="INNER MEMBRANE PROTEIN"/>
    <property type="match status" value="1"/>
</dbReference>
<sequence length="293" mass="31565">MKWRGRRQSRNVEDRRGVSAGGAGGAGIILLLLRFIFSRFGLGGVVVVGLAGLGLYMAGVDPLQFAGGASPATHADPVDDETSEFVRVILAETEDVWSRQFEAAGSDYPEPTLVMFSGGVTSACGRASAAAGPFYCPGDRKVYLDASFFQELDQRFNAPGDFPAAYVIAHEVGHHIQTITGVSDEVRAAQQRAKGEAEANAYQVMMELQADCYAGVWAHHADRYGDFLDDGDIEEGLRAAAAIGDDTLQRNAGRRVTPESFTHGTSAQRQRWFTTGYRSGDAARCDTFNAQNL</sequence>
<keyword evidence="6" id="KW-0969">Cilium</keyword>
<protein>
    <submittedName>
        <fullName evidence="6">Flagellar biosynthesis protein FlgM</fullName>
    </submittedName>
</protein>
<name>A0A2S7K8G4_9PROT</name>
<dbReference type="OrthoDB" id="9774900at2"/>
<evidence type="ECO:0000256" key="4">
    <source>
        <dbReference type="ARBA" id="ARBA00023136"/>
    </source>
</evidence>
<dbReference type="PANTHER" id="PTHR30168">
    <property type="entry name" value="PUTATIVE MEMBRANE PROTEIN YPFJ"/>
    <property type="match status" value="1"/>
</dbReference>
<feature type="transmembrane region" description="Helical" evidence="5">
    <location>
        <begin position="43"/>
        <end position="60"/>
    </location>
</feature>
<reference evidence="6 7" key="1">
    <citation type="submission" date="2017-12" db="EMBL/GenBank/DDBJ databases">
        <authorList>
            <person name="Hurst M.R.H."/>
        </authorList>
    </citation>
    <scope>NUCLEOTIDE SEQUENCE [LARGE SCALE GENOMIC DNA]</scope>
    <source>
        <strain evidence="6 7">SY-3-19</strain>
    </source>
</reference>
<comment type="subcellular location">
    <subcellularLocation>
        <location evidence="1">Membrane</location>
        <topology evidence="1">Single-pass membrane protein</topology>
    </subcellularLocation>
</comment>
<dbReference type="EMBL" id="PJCH01000005">
    <property type="protein sequence ID" value="PQA88768.1"/>
    <property type="molecule type" value="Genomic_DNA"/>
</dbReference>
<evidence type="ECO:0000256" key="3">
    <source>
        <dbReference type="ARBA" id="ARBA00022989"/>
    </source>
</evidence>
<proteinExistence type="predicted"/>
<dbReference type="AlphaFoldDB" id="A0A2S7K8G4"/>
<keyword evidence="4 5" id="KW-0472">Membrane</keyword>
<keyword evidence="2 5" id="KW-0812">Transmembrane</keyword>
<dbReference type="Proteomes" id="UP000239504">
    <property type="component" value="Unassembled WGS sequence"/>
</dbReference>
<evidence type="ECO:0000256" key="1">
    <source>
        <dbReference type="ARBA" id="ARBA00004167"/>
    </source>
</evidence>
<keyword evidence="7" id="KW-1185">Reference proteome</keyword>
<evidence type="ECO:0000256" key="2">
    <source>
        <dbReference type="ARBA" id="ARBA00022692"/>
    </source>
</evidence>
<dbReference type="RefSeq" id="WP_104830006.1">
    <property type="nucleotide sequence ID" value="NZ_PJCH01000005.1"/>
</dbReference>
<dbReference type="Pfam" id="PF04228">
    <property type="entry name" value="Zn_peptidase"/>
    <property type="match status" value="1"/>
</dbReference>
<evidence type="ECO:0000313" key="6">
    <source>
        <dbReference type="EMBL" id="PQA88768.1"/>
    </source>
</evidence>
<organism evidence="6 7">
    <name type="scientific">Hyphococcus luteus</name>
    <dbReference type="NCBI Taxonomy" id="2058213"/>
    <lineage>
        <taxon>Bacteria</taxon>
        <taxon>Pseudomonadati</taxon>
        <taxon>Pseudomonadota</taxon>
        <taxon>Alphaproteobacteria</taxon>
        <taxon>Parvularculales</taxon>
        <taxon>Parvularculaceae</taxon>
        <taxon>Hyphococcus</taxon>
    </lineage>
</organism>
<keyword evidence="6" id="KW-0966">Cell projection</keyword>
<comment type="caution">
    <text evidence="6">The sequence shown here is derived from an EMBL/GenBank/DDBJ whole genome shotgun (WGS) entry which is preliminary data.</text>
</comment>
<gene>
    <name evidence="6" type="ORF">CW354_06000</name>
</gene>
<keyword evidence="6" id="KW-0282">Flagellum</keyword>
<dbReference type="InterPro" id="IPR007343">
    <property type="entry name" value="Uncharacterised_pept_Zn_put"/>
</dbReference>
<evidence type="ECO:0000256" key="5">
    <source>
        <dbReference type="SAM" id="Phobius"/>
    </source>
</evidence>